<feature type="transmembrane region" description="Helical" evidence="1">
    <location>
        <begin position="119"/>
        <end position="139"/>
    </location>
</feature>
<dbReference type="RefSeq" id="XP_033383820.1">
    <property type="nucleotide sequence ID" value="XM_033533832.1"/>
</dbReference>
<proteinExistence type="predicted"/>
<dbReference type="EMBL" id="ML978069">
    <property type="protein sequence ID" value="KAF2015481.1"/>
    <property type="molecule type" value="Genomic_DNA"/>
</dbReference>
<sequence>MPQDDRSIQARHPRVHTFLYQLALAIITFYSAIAISHYGPTTPASAAAPRATTPSSPPNPPTPYVCKTDDVDAILTAITPPMLLCPSTTLFLLSLLTFILGILKFNALHTQDIDLVDGYAYFVFVGVISLDWDDVWVSIRATMPMVIWSATVVIPVAHWVLRTVVPGPYGRYREAVRVRREAVGKALRWGGVESGGETVGGGWMRRRR</sequence>
<dbReference type="AlphaFoldDB" id="A0A6A5XRV6"/>
<feature type="transmembrane region" description="Helical" evidence="1">
    <location>
        <begin position="89"/>
        <end position="107"/>
    </location>
</feature>
<organism evidence="2 3">
    <name type="scientific">Aaosphaeria arxii CBS 175.79</name>
    <dbReference type="NCBI Taxonomy" id="1450172"/>
    <lineage>
        <taxon>Eukaryota</taxon>
        <taxon>Fungi</taxon>
        <taxon>Dikarya</taxon>
        <taxon>Ascomycota</taxon>
        <taxon>Pezizomycotina</taxon>
        <taxon>Dothideomycetes</taxon>
        <taxon>Pleosporomycetidae</taxon>
        <taxon>Pleosporales</taxon>
        <taxon>Pleosporales incertae sedis</taxon>
        <taxon>Aaosphaeria</taxon>
    </lineage>
</organism>
<dbReference type="Proteomes" id="UP000799778">
    <property type="component" value="Unassembled WGS sequence"/>
</dbReference>
<accession>A0A6A5XRV6</accession>
<dbReference type="GeneID" id="54291229"/>
<dbReference type="OrthoDB" id="3585807at2759"/>
<protein>
    <submittedName>
        <fullName evidence="2">Uncharacterized protein</fullName>
    </submittedName>
</protein>
<keyword evidence="1" id="KW-0812">Transmembrane</keyword>
<evidence type="ECO:0000256" key="1">
    <source>
        <dbReference type="SAM" id="Phobius"/>
    </source>
</evidence>
<reference evidence="2" key="1">
    <citation type="journal article" date="2020" name="Stud. Mycol.">
        <title>101 Dothideomycetes genomes: a test case for predicting lifestyles and emergence of pathogens.</title>
        <authorList>
            <person name="Haridas S."/>
            <person name="Albert R."/>
            <person name="Binder M."/>
            <person name="Bloem J."/>
            <person name="Labutti K."/>
            <person name="Salamov A."/>
            <person name="Andreopoulos B."/>
            <person name="Baker S."/>
            <person name="Barry K."/>
            <person name="Bills G."/>
            <person name="Bluhm B."/>
            <person name="Cannon C."/>
            <person name="Castanera R."/>
            <person name="Culley D."/>
            <person name="Daum C."/>
            <person name="Ezra D."/>
            <person name="Gonzalez J."/>
            <person name="Henrissat B."/>
            <person name="Kuo A."/>
            <person name="Liang C."/>
            <person name="Lipzen A."/>
            <person name="Lutzoni F."/>
            <person name="Magnuson J."/>
            <person name="Mondo S."/>
            <person name="Nolan M."/>
            <person name="Ohm R."/>
            <person name="Pangilinan J."/>
            <person name="Park H.-J."/>
            <person name="Ramirez L."/>
            <person name="Alfaro M."/>
            <person name="Sun H."/>
            <person name="Tritt A."/>
            <person name="Yoshinaga Y."/>
            <person name="Zwiers L.-H."/>
            <person name="Turgeon B."/>
            <person name="Goodwin S."/>
            <person name="Spatafora J."/>
            <person name="Crous P."/>
            <person name="Grigoriev I."/>
        </authorList>
    </citation>
    <scope>NUCLEOTIDE SEQUENCE</scope>
    <source>
        <strain evidence="2">CBS 175.79</strain>
    </source>
</reference>
<evidence type="ECO:0000313" key="3">
    <source>
        <dbReference type="Proteomes" id="UP000799778"/>
    </source>
</evidence>
<keyword evidence="3" id="KW-1185">Reference proteome</keyword>
<name>A0A6A5XRV6_9PLEO</name>
<evidence type="ECO:0000313" key="2">
    <source>
        <dbReference type="EMBL" id="KAF2015481.1"/>
    </source>
</evidence>
<feature type="transmembrane region" description="Helical" evidence="1">
    <location>
        <begin position="18"/>
        <end position="39"/>
    </location>
</feature>
<keyword evidence="1" id="KW-1133">Transmembrane helix</keyword>
<feature type="transmembrane region" description="Helical" evidence="1">
    <location>
        <begin position="145"/>
        <end position="165"/>
    </location>
</feature>
<keyword evidence="1" id="KW-0472">Membrane</keyword>
<gene>
    <name evidence="2" type="ORF">BU24DRAFT_491721</name>
</gene>